<feature type="compositionally biased region" description="Low complexity" evidence="1">
    <location>
        <begin position="16"/>
        <end position="27"/>
    </location>
</feature>
<dbReference type="EMBL" id="BPLQ01011097">
    <property type="protein sequence ID" value="GIY55590.1"/>
    <property type="molecule type" value="Genomic_DNA"/>
</dbReference>
<proteinExistence type="predicted"/>
<feature type="region of interest" description="Disordered" evidence="1">
    <location>
        <begin position="1"/>
        <end position="85"/>
    </location>
</feature>
<evidence type="ECO:0000313" key="2">
    <source>
        <dbReference type="EMBL" id="GIY55590.1"/>
    </source>
</evidence>
<sequence>MNGDLVVVVTYTPTIPDSSSLQTSSSESSEELPSPPEFDSSRTVTTTELPCGPSCAKAGRHKIKQNSPRKKPDPIGYKEPKPIPRNKIIPQVNSLKGKDPNTPDNMILQGKQTTVLYPYQVLMLARQHHEMHRDELASEIKMN</sequence>
<evidence type="ECO:0000313" key="3">
    <source>
        <dbReference type="Proteomes" id="UP001054837"/>
    </source>
</evidence>
<feature type="compositionally biased region" description="Basic residues" evidence="1">
    <location>
        <begin position="58"/>
        <end position="69"/>
    </location>
</feature>
<feature type="compositionally biased region" description="Basic and acidic residues" evidence="1">
    <location>
        <begin position="70"/>
        <end position="82"/>
    </location>
</feature>
<protein>
    <submittedName>
        <fullName evidence="2">Uncharacterized protein</fullName>
    </submittedName>
</protein>
<gene>
    <name evidence="2" type="ORF">CDAR_409241</name>
</gene>
<dbReference type="Proteomes" id="UP001054837">
    <property type="component" value="Unassembled WGS sequence"/>
</dbReference>
<keyword evidence="3" id="KW-1185">Reference proteome</keyword>
<evidence type="ECO:0000256" key="1">
    <source>
        <dbReference type="SAM" id="MobiDB-lite"/>
    </source>
</evidence>
<dbReference type="AlphaFoldDB" id="A0AAV4UDL3"/>
<comment type="caution">
    <text evidence="2">The sequence shown here is derived from an EMBL/GenBank/DDBJ whole genome shotgun (WGS) entry which is preliminary data.</text>
</comment>
<organism evidence="2 3">
    <name type="scientific">Caerostris darwini</name>
    <dbReference type="NCBI Taxonomy" id="1538125"/>
    <lineage>
        <taxon>Eukaryota</taxon>
        <taxon>Metazoa</taxon>
        <taxon>Ecdysozoa</taxon>
        <taxon>Arthropoda</taxon>
        <taxon>Chelicerata</taxon>
        <taxon>Arachnida</taxon>
        <taxon>Araneae</taxon>
        <taxon>Araneomorphae</taxon>
        <taxon>Entelegynae</taxon>
        <taxon>Araneoidea</taxon>
        <taxon>Araneidae</taxon>
        <taxon>Caerostris</taxon>
    </lineage>
</organism>
<accession>A0AAV4UDL3</accession>
<reference evidence="2 3" key="1">
    <citation type="submission" date="2021-06" db="EMBL/GenBank/DDBJ databases">
        <title>Caerostris darwini draft genome.</title>
        <authorList>
            <person name="Kono N."/>
            <person name="Arakawa K."/>
        </authorList>
    </citation>
    <scope>NUCLEOTIDE SEQUENCE [LARGE SCALE GENOMIC DNA]</scope>
</reference>
<name>A0AAV4UDL3_9ARAC</name>